<keyword evidence="7" id="KW-0378">Hydrolase</keyword>
<feature type="region of interest" description="Disordered" evidence="11">
    <location>
        <begin position="209"/>
        <end position="240"/>
    </location>
</feature>
<dbReference type="GO" id="GO:0016020">
    <property type="term" value="C:membrane"/>
    <property type="evidence" value="ECO:0007669"/>
    <property type="project" value="UniProtKB-SubCell"/>
</dbReference>
<accession>A0AAV2QB63</accession>
<feature type="transmembrane region" description="Helical" evidence="12">
    <location>
        <begin position="552"/>
        <end position="572"/>
    </location>
</feature>
<keyword evidence="15" id="KW-1185">Reference proteome</keyword>
<dbReference type="GO" id="GO:0004252">
    <property type="term" value="F:serine-type endopeptidase activity"/>
    <property type="evidence" value="ECO:0007669"/>
    <property type="project" value="InterPro"/>
</dbReference>
<evidence type="ECO:0000256" key="12">
    <source>
        <dbReference type="SAM" id="Phobius"/>
    </source>
</evidence>
<keyword evidence="8" id="KW-0720">Serine protease</keyword>
<reference evidence="14 15" key="1">
    <citation type="submission" date="2024-05" db="EMBL/GenBank/DDBJ databases">
        <authorList>
            <person name="Wallberg A."/>
        </authorList>
    </citation>
    <scope>NUCLEOTIDE SEQUENCE [LARGE SCALE GENOMIC DNA]</scope>
</reference>
<dbReference type="InterPro" id="IPR022764">
    <property type="entry name" value="Peptidase_S54_rhomboid_dom"/>
</dbReference>
<comment type="subcellular location">
    <subcellularLocation>
        <location evidence="2">Membrane</location>
        <topology evidence="2">Multi-pass membrane protein</topology>
    </subcellularLocation>
</comment>
<dbReference type="InterPro" id="IPR035952">
    <property type="entry name" value="Rhomboid-like_sf"/>
</dbReference>
<dbReference type="AlphaFoldDB" id="A0AAV2QB63"/>
<keyword evidence="10 12" id="KW-0472">Membrane</keyword>
<keyword evidence="5" id="KW-0645">Protease</keyword>
<feature type="compositionally biased region" description="Low complexity" evidence="11">
    <location>
        <begin position="35"/>
        <end position="64"/>
    </location>
</feature>
<dbReference type="Pfam" id="PF01694">
    <property type="entry name" value="Rhomboid"/>
    <property type="match status" value="1"/>
</dbReference>
<dbReference type="EC" id="3.4.21.105" evidence="4"/>
<feature type="transmembrane region" description="Helical" evidence="12">
    <location>
        <begin position="464"/>
        <end position="487"/>
    </location>
</feature>
<feature type="region of interest" description="Disordered" evidence="11">
    <location>
        <begin position="88"/>
        <end position="122"/>
    </location>
</feature>
<dbReference type="Proteomes" id="UP001497623">
    <property type="component" value="Unassembled WGS sequence"/>
</dbReference>
<dbReference type="FunFam" id="1.20.1540.10:FF:000007">
    <property type="entry name" value="Rhomboid like 2"/>
    <property type="match status" value="1"/>
</dbReference>
<evidence type="ECO:0000256" key="10">
    <source>
        <dbReference type="ARBA" id="ARBA00023136"/>
    </source>
</evidence>
<feature type="transmembrane region" description="Helical" evidence="12">
    <location>
        <begin position="616"/>
        <end position="637"/>
    </location>
</feature>
<sequence length="649" mass="71375">MVRVSWGGDVVIADLAHVAGDGGNGGDGDEPRPLPITSPSSSVTTPSSTPAASSTHSEASTISPAPTMSPLPFAPTAVIEMFTDTEESLQSNATLSSNHKSSLKDDTLDSPRSASPMTISLSRTASPMNIHFSRTASPLRLVLERTASPKPMSIEQHLVKEGAVFRMADEDDNNNGFLHSNGSNGESNGTSNGVSITSDEYRRFLLLKGSPMDSGKEPPSEALKKELKTGPARSSADDEMLKKMDRMLATLSDMDDDLEPMEGASTSTSTESEPDDAEQQKVLLTDKWRLLFDKFDMEGFGEIPWPDFRRVLVHPEFIAAVDVAKREQLATKALTPTTTAITFQDFVNVMSGKRSRSFKCAVHHLDLQVRSENDFQLFQEPTPFKKMVQVIASEFLTEERDRKYYADNYKCWPPPFFIITITLIQICVFIYYSVVTGGMSLTGPIPIDSPLIYRPDKRHHIWRFILYAYLHAGWAHLAFNLIVQLIVGIPLEMVHGSARIGCVYQAGVVAGSLGTSVFDANIYLMGASGGVYALLAAHLANVLMNFHNMHFGILRLLGIFILASADVGFAIYDRYAHEKVGLPVSYIAHLMGALAGLTLGYVVLKNFEQRLHKQLLWWVALGAYAACTLFALLFNLLHTYPHEIHSVLL</sequence>
<evidence type="ECO:0000256" key="11">
    <source>
        <dbReference type="SAM" id="MobiDB-lite"/>
    </source>
</evidence>
<dbReference type="GO" id="GO:0006508">
    <property type="term" value="P:proteolysis"/>
    <property type="evidence" value="ECO:0007669"/>
    <property type="project" value="UniProtKB-KW"/>
</dbReference>
<feature type="transmembrane region" description="Helical" evidence="12">
    <location>
        <begin position="522"/>
        <end position="540"/>
    </location>
</feature>
<evidence type="ECO:0000259" key="13">
    <source>
        <dbReference type="Pfam" id="PF01694"/>
    </source>
</evidence>
<gene>
    <name evidence="14" type="ORF">MNOR_LOCUS10839</name>
</gene>
<dbReference type="SUPFAM" id="SSF144091">
    <property type="entry name" value="Rhomboid-like"/>
    <property type="match status" value="1"/>
</dbReference>
<feature type="transmembrane region" description="Helical" evidence="12">
    <location>
        <begin position="412"/>
        <end position="432"/>
    </location>
</feature>
<feature type="compositionally biased region" description="Polar residues" evidence="11">
    <location>
        <begin position="110"/>
        <end position="122"/>
    </location>
</feature>
<evidence type="ECO:0000256" key="8">
    <source>
        <dbReference type="ARBA" id="ARBA00022825"/>
    </source>
</evidence>
<evidence type="ECO:0000256" key="1">
    <source>
        <dbReference type="ARBA" id="ARBA00000156"/>
    </source>
</evidence>
<evidence type="ECO:0000313" key="15">
    <source>
        <dbReference type="Proteomes" id="UP001497623"/>
    </source>
</evidence>
<feature type="transmembrane region" description="Helical" evidence="12">
    <location>
        <begin position="584"/>
        <end position="604"/>
    </location>
</feature>
<feature type="compositionally biased region" description="Low complexity" evidence="11">
    <location>
        <begin position="180"/>
        <end position="193"/>
    </location>
</feature>
<keyword evidence="6 12" id="KW-0812">Transmembrane</keyword>
<proteinExistence type="inferred from homology"/>
<dbReference type="PANTHER" id="PTHR45840">
    <property type="entry name" value="RHOMBOID-RELATED PROTEIN"/>
    <property type="match status" value="1"/>
</dbReference>
<comment type="similarity">
    <text evidence="3">Belongs to the peptidase S54 family.</text>
</comment>
<evidence type="ECO:0000256" key="5">
    <source>
        <dbReference type="ARBA" id="ARBA00022670"/>
    </source>
</evidence>
<organism evidence="14 15">
    <name type="scientific">Meganyctiphanes norvegica</name>
    <name type="common">Northern krill</name>
    <name type="synonym">Thysanopoda norvegica</name>
    <dbReference type="NCBI Taxonomy" id="48144"/>
    <lineage>
        <taxon>Eukaryota</taxon>
        <taxon>Metazoa</taxon>
        <taxon>Ecdysozoa</taxon>
        <taxon>Arthropoda</taxon>
        <taxon>Crustacea</taxon>
        <taxon>Multicrustacea</taxon>
        <taxon>Malacostraca</taxon>
        <taxon>Eumalacostraca</taxon>
        <taxon>Eucarida</taxon>
        <taxon>Euphausiacea</taxon>
        <taxon>Euphausiidae</taxon>
        <taxon>Meganyctiphanes</taxon>
    </lineage>
</organism>
<feature type="compositionally biased region" description="Polar residues" evidence="11">
    <location>
        <begin position="88"/>
        <end position="100"/>
    </location>
</feature>
<evidence type="ECO:0000256" key="6">
    <source>
        <dbReference type="ARBA" id="ARBA00022692"/>
    </source>
</evidence>
<feature type="region of interest" description="Disordered" evidence="11">
    <location>
        <begin position="172"/>
        <end position="195"/>
    </location>
</feature>
<evidence type="ECO:0000313" key="14">
    <source>
        <dbReference type="EMBL" id="CAL4079091.1"/>
    </source>
</evidence>
<evidence type="ECO:0000256" key="2">
    <source>
        <dbReference type="ARBA" id="ARBA00004141"/>
    </source>
</evidence>
<dbReference type="PANTHER" id="PTHR45840:SF2">
    <property type="entry name" value="PROTEIN RHOMBOID-RELATED"/>
    <property type="match status" value="1"/>
</dbReference>
<feature type="domain" description="Peptidase S54 rhomboid" evidence="13">
    <location>
        <begin position="459"/>
        <end position="605"/>
    </location>
</feature>
<dbReference type="EMBL" id="CAXKWB010005572">
    <property type="protein sequence ID" value="CAL4079091.1"/>
    <property type="molecule type" value="Genomic_DNA"/>
</dbReference>
<evidence type="ECO:0000256" key="4">
    <source>
        <dbReference type="ARBA" id="ARBA00013039"/>
    </source>
</evidence>
<evidence type="ECO:0000256" key="3">
    <source>
        <dbReference type="ARBA" id="ARBA00009045"/>
    </source>
</evidence>
<comment type="catalytic activity">
    <reaction evidence="1">
        <text>Cleaves type-1 transmembrane domains using a catalytic dyad composed of serine and histidine that are contributed by different transmembrane domains.</text>
        <dbReference type="EC" id="3.4.21.105"/>
    </reaction>
</comment>
<protein>
    <recommendedName>
        <fullName evidence="4">rhomboid protease</fullName>
        <ecNumber evidence="4">3.4.21.105</ecNumber>
    </recommendedName>
</protein>
<dbReference type="InterPro" id="IPR051739">
    <property type="entry name" value="Rhomboid_IM_Serine_Proteases"/>
</dbReference>
<evidence type="ECO:0000256" key="9">
    <source>
        <dbReference type="ARBA" id="ARBA00022989"/>
    </source>
</evidence>
<keyword evidence="9 12" id="KW-1133">Transmembrane helix</keyword>
<feature type="region of interest" description="Disordered" evidence="11">
    <location>
        <begin position="252"/>
        <end position="279"/>
    </location>
</feature>
<feature type="region of interest" description="Disordered" evidence="11">
    <location>
        <begin position="20"/>
        <end position="69"/>
    </location>
</feature>
<feature type="compositionally biased region" description="Basic and acidic residues" evidence="11">
    <location>
        <begin position="214"/>
        <end position="228"/>
    </location>
</feature>
<dbReference type="Gene3D" id="1.20.1540.10">
    <property type="entry name" value="Rhomboid-like"/>
    <property type="match status" value="1"/>
</dbReference>
<comment type="caution">
    <text evidence="14">The sequence shown here is derived from an EMBL/GenBank/DDBJ whole genome shotgun (WGS) entry which is preliminary data.</text>
</comment>
<name>A0AAV2QB63_MEGNR</name>
<evidence type="ECO:0000256" key="7">
    <source>
        <dbReference type="ARBA" id="ARBA00022801"/>
    </source>
</evidence>